<keyword evidence="3" id="KW-1185">Reference proteome</keyword>
<dbReference type="AlphaFoldDB" id="A0A7X0L1Y3"/>
<dbReference type="EMBL" id="JACHMQ010000001">
    <property type="protein sequence ID" value="MBB6399166.1"/>
    <property type="molecule type" value="Genomic_DNA"/>
</dbReference>
<feature type="region of interest" description="Disordered" evidence="1">
    <location>
        <begin position="80"/>
        <end position="119"/>
    </location>
</feature>
<organism evidence="2 3">
    <name type="scientific">Actinomadura coerulea</name>
    <dbReference type="NCBI Taxonomy" id="46159"/>
    <lineage>
        <taxon>Bacteria</taxon>
        <taxon>Bacillati</taxon>
        <taxon>Actinomycetota</taxon>
        <taxon>Actinomycetes</taxon>
        <taxon>Streptosporangiales</taxon>
        <taxon>Thermomonosporaceae</taxon>
        <taxon>Actinomadura</taxon>
    </lineage>
</organism>
<evidence type="ECO:0000256" key="1">
    <source>
        <dbReference type="SAM" id="MobiDB-lite"/>
    </source>
</evidence>
<evidence type="ECO:0000313" key="3">
    <source>
        <dbReference type="Proteomes" id="UP000546324"/>
    </source>
</evidence>
<sequence length="119" mass="12889">MNPASRDYWFVGWDPDARQITVRHHELIADAFAEASCLVSVIAADATLTHWQLSNTAVPLLAHHGESLLGTLAADAPFPLAAEEAPRLRHPPHRPAPPPRTKGPRSRPLVGPSGATQDR</sequence>
<reference evidence="2 3" key="1">
    <citation type="submission" date="2020-08" db="EMBL/GenBank/DDBJ databases">
        <title>Sequencing the genomes of 1000 actinobacteria strains.</title>
        <authorList>
            <person name="Klenk H.-P."/>
        </authorList>
    </citation>
    <scope>NUCLEOTIDE SEQUENCE [LARGE SCALE GENOMIC DNA]</scope>
    <source>
        <strain evidence="2 3">DSM 43675</strain>
    </source>
</reference>
<protein>
    <submittedName>
        <fullName evidence="2">Uncharacterized protein</fullName>
    </submittedName>
</protein>
<gene>
    <name evidence="2" type="ORF">BKA00_006080</name>
</gene>
<accession>A0A7X0L1Y3</accession>
<proteinExistence type="predicted"/>
<dbReference type="Proteomes" id="UP000546324">
    <property type="component" value="Unassembled WGS sequence"/>
</dbReference>
<name>A0A7X0L1Y3_9ACTN</name>
<comment type="caution">
    <text evidence="2">The sequence shown here is derived from an EMBL/GenBank/DDBJ whole genome shotgun (WGS) entry which is preliminary data.</text>
</comment>
<evidence type="ECO:0000313" key="2">
    <source>
        <dbReference type="EMBL" id="MBB6399166.1"/>
    </source>
</evidence>